<protein>
    <submittedName>
        <fullName evidence="6">LysR family transcriptional regulator</fullName>
    </submittedName>
</protein>
<dbReference type="Gene3D" id="3.40.190.10">
    <property type="entry name" value="Periplasmic binding protein-like II"/>
    <property type="match status" value="2"/>
</dbReference>
<dbReference type="RefSeq" id="WP_408156061.1">
    <property type="nucleotide sequence ID" value="NZ_JAQQFM010000003.1"/>
</dbReference>
<comment type="caution">
    <text evidence="6">The sequence shown here is derived from an EMBL/GenBank/DDBJ whole genome shotgun (WGS) entry which is preliminary data.</text>
</comment>
<gene>
    <name evidence="6" type="ORF">PQR62_06630</name>
</gene>
<dbReference type="InterPro" id="IPR036390">
    <property type="entry name" value="WH_DNA-bd_sf"/>
</dbReference>
<evidence type="ECO:0000256" key="3">
    <source>
        <dbReference type="ARBA" id="ARBA00023125"/>
    </source>
</evidence>
<evidence type="ECO:0000256" key="2">
    <source>
        <dbReference type="ARBA" id="ARBA00023015"/>
    </source>
</evidence>
<feature type="domain" description="HTH lysR-type" evidence="5">
    <location>
        <begin position="3"/>
        <end position="60"/>
    </location>
</feature>
<dbReference type="PROSITE" id="PS50931">
    <property type="entry name" value="HTH_LYSR"/>
    <property type="match status" value="1"/>
</dbReference>
<dbReference type="InterPro" id="IPR050176">
    <property type="entry name" value="LTTR"/>
</dbReference>
<dbReference type="SUPFAM" id="SSF53850">
    <property type="entry name" value="Periplasmic binding protein-like II"/>
    <property type="match status" value="1"/>
</dbReference>
<dbReference type="PANTHER" id="PTHR30579">
    <property type="entry name" value="TRANSCRIPTIONAL REGULATOR"/>
    <property type="match status" value="1"/>
</dbReference>
<dbReference type="InterPro" id="IPR036388">
    <property type="entry name" value="WH-like_DNA-bd_sf"/>
</dbReference>
<organism evidence="6 7">
    <name type="scientific">Herbaspirillum lusitanum</name>
    <dbReference type="NCBI Taxonomy" id="213312"/>
    <lineage>
        <taxon>Bacteria</taxon>
        <taxon>Pseudomonadati</taxon>
        <taxon>Pseudomonadota</taxon>
        <taxon>Betaproteobacteria</taxon>
        <taxon>Burkholderiales</taxon>
        <taxon>Oxalobacteraceae</taxon>
        <taxon>Herbaspirillum</taxon>
    </lineage>
</organism>
<keyword evidence="2" id="KW-0805">Transcription regulation</keyword>
<dbReference type="CDD" id="cd05466">
    <property type="entry name" value="PBP2_LTTR_substrate"/>
    <property type="match status" value="1"/>
</dbReference>
<dbReference type="InterPro" id="IPR005119">
    <property type="entry name" value="LysR_subst-bd"/>
</dbReference>
<proteinExistence type="inferred from homology"/>
<evidence type="ECO:0000313" key="6">
    <source>
        <dbReference type="EMBL" id="MFL9923929.1"/>
    </source>
</evidence>
<reference evidence="6 7" key="1">
    <citation type="journal article" date="2024" name="Chem. Sci.">
        <title>Discovery of megapolipeptins by genome mining of a Burkholderiales bacteria collection.</title>
        <authorList>
            <person name="Paulo B.S."/>
            <person name="Recchia M.J.J."/>
            <person name="Lee S."/>
            <person name="Fergusson C.H."/>
            <person name="Romanowski S.B."/>
            <person name="Hernandez A."/>
            <person name="Krull N."/>
            <person name="Liu D.Y."/>
            <person name="Cavanagh H."/>
            <person name="Bos A."/>
            <person name="Gray C.A."/>
            <person name="Murphy B.T."/>
            <person name="Linington R.G."/>
            <person name="Eustaquio A.S."/>
        </authorList>
    </citation>
    <scope>NUCLEOTIDE SEQUENCE [LARGE SCALE GENOMIC DNA]</scope>
    <source>
        <strain evidence="6 7">RL21-008-BIB-A</strain>
    </source>
</reference>
<dbReference type="EMBL" id="JAQQFM010000003">
    <property type="protein sequence ID" value="MFL9923929.1"/>
    <property type="molecule type" value="Genomic_DNA"/>
</dbReference>
<dbReference type="PRINTS" id="PR00039">
    <property type="entry name" value="HTHLYSR"/>
</dbReference>
<dbReference type="Pfam" id="PF00126">
    <property type="entry name" value="HTH_1"/>
    <property type="match status" value="1"/>
</dbReference>
<evidence type="ECO:0000259" key="5">
    <source>
        <dbReference type="PROSITE" id="PS50931"/>
    </source>
</evidence>
<comment type="similarity">
    <text evidence="1">Belongs to the LysR transcriptional regulatory family.</text>
</comment>
<keyword evidence="4" id="KW-0804">Transcription</keyword>
<evidence type="ECO:0000256" key="4">
    <source>
        <dbReference type="ARBA" id="ARBA00023163"/>
    </source>
</evidence>
<name>A0ABW9A6S5_9BURK</name>
<dbReference type="PANTHER" id="PTHR30579:SF3">
    <property type="entry name" value="TRANSCRIPTIONAL REGULATORY PROTEIN"/>
    <property type="match status" value="1"/>
</dbReference>
<dbReference type="Pfam" id="PF03466">
    <property type="entry name" value="LysR_substrate"/>
    <property type="match status" value="1"/>
</dbReference>
<dbReference type="SUPFAM" id="SSF46785">
    <property type="entry name" value="Winged helix' DNA-binding domain"/>
    <property type="match status" value="1"/>
</dbReference>
<dbReference type="Gene3D" id="1.10.10.10">
    <property type="entry name" value="Winged helix-like DNA-binding domain superfamily/Winged helix DNA-binding domain"/>
    <property type="match status" value="1"/>
</dbReference>
<accession>A0ABW9A6S5</accession>
<dbReference type="Proteomes" id="UP001629246">
    <property type="component" value="Unassembled WGS sequence"/>
</dbReference>
<dbReference type="InterPro" id="IPR000847">
    <property type="entry name" value="LysR_HTH_N"/>
</dbReference>
<keyword evidence="7" id="KW-1185">Reference proteome</keyword>
<keyword evidence="3" id="KW-0238">DNA-binding</keyword>
<sequence length="302" mass="32273">MRPSLQQLESFYWVTRLGSVHAAARHQSLTQPAVTARLRELEELVGEQLFDRSGYKLELKTEARPLFELAERILALADGFSSGLGSDAPGLGVLRLGVNESSAMTGLSTFLTRLKMQFTGLRVELQVDIGTELSRKLNARELDMAILSSPVSAAHVVDEPLGSVELRWVAPRSFQAPGRQADPATLAGCTVLSLPAPSSLQSSMINWFGAHASGLRLGGSCNSIALILKLVAAGHGIAVVPALMAKEAADSGALKVLKARPAVPPIGYFLSYLQELAPAAREQIVPLAKEVFGECGLIQVRK</sequence>
<evidence type="ECO:0000313" key="7">
    <source>
        <dbReference type="Proteomes" id="UP001629246"/>
    </source>
</evidence>
<evidence type="ECO:0000256" key="1">
    <source>
        <dbReference type="ARBA" id="ARBA00009437"/>
    </source>
</evidence>